<evidence type="ECO:0000259" key="1">
    <source>
        <dbReference type="Pfam" id="PF00149"/>
    </source>
</evidence>
<dbReference type="GO" id="GO:0005737">
    <property type="term" value="C:cytoplasm"/>
    <property type="evidence" value="ECO:0007669"/>
    <property type="project" value="TreeGrafter"/>
</dbReference>
<keyword evidence="3" id="KW-1185">Reference proteome</keyword>
<dbReference type="EMBL" id="JBAFSM010000001">
    <property type="protein sequence ID" value="MEG3435672.1"/>
    <property type="molecule type" value="Genomic_DNA"/>
</dbReference>
<dbReference type="PANTHER" id="PTHR42850:SF4">
    <property type="entry name" value="ZINC-DEPENDENT ENDOPOLYPHOSPHATASE"/>
    <property type="match status" value="1"/>
</dbReference>
<evidence type="ECO:0000313" key="3">
    <source>
        <dbReference type="Proteomes" id="UP001328733"/>
    </source>
</evidence>
<dbReference type="PANTHER" id="PTHR42850">
    <property type="entry name" value="METALLOPHOSPHOESTERASE"/>
    <property type="match status" value="1"/>
</dbReference>
<gene>
    <name evidence="2" type="ORF">V0288_00945</name>
</gene>
<keyword evidence="2" id="KW-0378">Hydrolase</keyword>
<dbReference type="Gene3D" id="3.60.21.10">
    <property type="match status" value="1"/>
</dbReference>
<dbReference type="AlphaFoldDB" id="A0AAW9QN72"/>
<accession>A0AAW9QN72</accession>
<name>A0AAW9QN72_9CHRO</name>
<dbReference type="InterPro" id="IPR050126">
    <property type="entry name" value="Ap4A_hydrolase"/>
</dbReference>
<dbReference type="EC" id="3.1.-.-" evidence="2"/>
<dbReference type="Proteomes" id="UP001328733">
    <property type="component" value="Unassembled WGS sequence"/>
</dbReference>
<proteinExistence type="predicted"/>
<dbReference type="Pfam" id="PF00149">
    <property type="entry name" value="Metallophos"/>
    <property type="match status" value="1"/>
</dbReference>
<organism evidence="2 3">
    <name type="scientific">Pannus brasiliensis CCIBt3594</name>
    <dbReference type="NCBI Taxonomy" id="1427578"/>
    <lineage>
        <taxon>Bacteria</taxon>
        <taxon>Bacillati</taxon>
        <taxon>Cyanobacteriota</taxon>
        <taxon>Cyanophyceae</taxon>
        <taxon>Oscillatoriophycideae</taxon>
        <taxon>Chroococcales</taxon>
        <taxon>Microcystaceae</taxon>
        <taxon>Pannus</taxon>
    </lineage>
</organism>
<dbReference type="GO" id="GO:0008803">
    <property type="term" value="F:bis(5'-nucleosyl)-tetraphosphatase (symmetrical) activity"/>
    <property type="evidence" value="ECO:0007669"/>
    <property type="project" value="TreeGrafter"/>
</dbReference>
<protein>
    <submittedName>
        <fullName evidence="2">Metallophosphoesterase family protein</fullName>
        <ecNumber evidence="2">3.1.-.-</ecNumber>
    </submittedName>
</protein>
<reference evidence="2 3" key="1">
    <citation type="submission" date="2024-01" db="EMBL/GenBank/DDBJ databases">
        <title>Genomic insights into the taxonomy and metabolism of the cyanobacterium Pannus brasiliensis CCIBt3594.</title>
        <authorList>
            <person name="Machado M."/>
            <person name="Botero N.B."/>
            <person name="Andreote A.P.D."/>
            <person name="Feitosa A.M.T."/>
            <person name="Popin R."/>
            <person name="Sivonen K."/>
            <person name="Fiore M.F."/>
        </authorList>
    </citation>
    <scope>NUCLEOTIDE SEQUENCE [LARGE SCALE GENOMIC DNA]</scope>
    <source>
        <strain evidence="2 3">CCIBt3594</strain>
    </source>
</reference>
<dbReference type="SUPFAM" id="SSF56300">
    <property type="entry name" value="Metallo-dependent phosphatases"/>
    <property type="match status" value="1"/>
</dbReference>
<comment type="caution">
    <text evidence="2">The sequence shown here is derived from an EMBL/GenBank/DDBJ whole genome shotgun (WGS) entry which is preliminary data.</text>
</comment>
<dbReference type="GO" id="GO:0016791">
    <property type="term" value="F:phosphatase activity"/>
    <property type="evidence" value="ECO:0007669"/>
    <property type="project" value="TreeGrafter"/>
</dbReference>
<evidence type="ECO:0000313" key="2">
    <source>
        <dbReference type="EMBL" id="MEG3435672.1"/>
    </source>
</evidence>
<sequence length="264" mass="30284">MFFRKNTDRDARPRRLIIGDVHGHFDTLMRLLDKIAPRESDRLYFLGDLIDRGEKSKEVVDFVIENDHSCILGNHEHMLLKAIGEEEVSEHWLQNWLHSGGAETLIGYDNQIPEEHLAWFKALPNYLDLGDIWLVHAGVDPRVPIQQQTSDQFCWIRDRFHAITKPYFPDKLMITGHTVTFTFPGVKPGKIARGIGWIGIETGAYHPKSGWLTALDLGNQKVYQANVLDKKCRVLPLDRAIVDIDPGQIAARMKKPSRSDREQE</sequence>
<dbReference type="InterPro" id="IPR004843">
    <property type="entry name" value="Calcineurin-like_PHP"/>
</dbReference>
<dbReference type="CDD" id="cd00144">
    <property type="entry name" value="MPP_PPP_family"/>
    <property type="match status" value="1"/>
</dbReference>
<dbReference type="GO" id="GO:0110154">
    <property type="term" value="P:RNA decapping"/>
    <property type="evidence" value="ECO:0007669"/>
    <property type="project" value="TreeGrafter"/>
</dbReference>
<feature type="domain" description="Calcineurin-like phosphoesterase" evidence="1">
    <location>
        <begin position="15"/>
        <end position="178"/>
    </location>
</feature>
<dbReference type="RefSeq" id="WP_332863118.1">
    <property type="nucleotide sequence ID" value="NZ_JBAFSM010000001.1"/>
</dbReference>
<dbReference type="InterPro" id="IPR029052">
    <property type="entry name" value="Metallo-depent_PP-like"/>
</dbReference>